<evidence type="ECO:0000256" key="2">
    <source>
        <dbReference type="SAM" id="Phobius"/>
    </source>
</evidence>
<evidence type="ECO:0000256" key="1">
    <source>
        <dbReference type="SAM" id="MobiDB-lite"/>
    </source>
</evidence>
<sequence length="968" mass="101284">MSLSLHPLTLTVTLHLGLHLPSSTALIASAPVTNQASYKTPVLLSCTSWFVVVLYRVIIPVLLVCSKFLVFWSPAWFSRLRLSSRLPCDLSLVIIGLFSWIACYIPVCSCHDPACMTMSLSSPSNKSSLMDPLASRQSLLVTEQTSTTGSSSFSLGHSGMDFGLLCVGASLTVGVAEEERDNAVMAAAHPAHIMTAAPERDATDPLAAWLTRGNAATLERARAMTTAMDRIAQMAANVMDSIALMAATAVPVHKMAAASERVHTMAATAEPVHKMAAITELRHVTAAIQEPFKAMLFLSQAMLFLSQAKLELCQAMCQVELCPGAVSSQAGAVSNQAGAVSNQAGAVSNQAGAVSNQAGAVSNQAGAVSNQAGAVSNQAGAVSNQAGAVSNQAGAVSNQAGAVFPVSSQVAEPPHKMAATPEPPHKMAATPEPPHKMAATPEPPHKMAASPEPPHKMAATPEPPHKMAATSEPAKAPSAKPQPAQAVSVKPQPGHVMFSAPESAPIMAGLPEAVSDSSHAPPDGPDSSHAPSGPKSAPEITSDLKSAPEVSSGLKSAPEVPPDLKPDPELLSDLKPAPELPSDQETDPEASPVGEAAPMPPEVSASAVDPPMEAASLYRLSASPHTLSTSSISAFPRSQTVTRIPAPPGGLLRPAAPPPAPPPPAPLRPAAPLLRLLLRPEGPLRLLFHPGGLLRPFPYSVYLLCPCSPQVPDHDAGSCSAREGCGASCSALEGRSASEGFCASCFYPGGRPRLTLCLRLRPGWLLLCFRLHPGGYLLCRSCLNLWASLMDLVLQPSPCLPPIPPLPWTMSLSLHPLTLTVTLHLGLHLPSSTALIASAPVTNQASYKTPVLLSCTSCRLPCDLSLVIIGLFSWIACYIPVCSCHDPACMTMSLSSPSNKSSLMDPLASRQSLLITGKSKHTKPTGPFDERRETHLNILCVSVSDTGLRPDLSFMKEEGNDNNNRTIH</sequence>
<gene>
    <name evidence="4" type="ORF">H4Q32_023348</name>
</gene>
<evidence type="ECO:0000313" key="5">
    <source>
        <dbReference type="Proteomes" id="UP000830375"/>
    </source>
</evidence>
<protein>
    <submittedName>
        <fullName evidence="4">Uncharacterized protein</fullName>
    </submittedName>
</protein>
<feature type="compositionally biased region" description="Low complexity" evidence="1">
    <location>
        <begin position="468"/>
        <end position="486"/>
    </location>
</feature>
<keyword evidence="2" id="KW-0812">Transmembrane</keyword>
<feature type="signal peptide" evidence="3">
    <location>
        <begin position="1"/>
        <end position="25"/>
    </location>
</feature>
<evidence type="ECO:0000313" key="4">
    <source>
        <dbReference type="EMBL" id="KAI2659127.1"/>
    </source>
</evidence>
<keyword evidence="2" id="KW-0472">Membrane</keyword>
<keyword evidence="3" id="KW-0732">Signal</keyword>
<keyword evidence="5" id="KW-1185">Reference proteome</keyword>
<keyword evidence="2" id="KW-1133">Transmembrane helix</keyword>
<evidence type="ECO:0000256" key="3">
    <source>
        <dbReference type="SAM" id="SignalP"/>
    </source>
</evidence>
<accession>A0ABQ8MA33</accession>
<feature type="transmembrane region" description="Helical" evidence="2">
    <location>
        <begin position="89"/>
        <end position="107"/>
    </location>
</feature>
<dbReference type="EMBL" id="JACTAM010000011">
    <property type="protein sequence ID" value="KAI2659127.1"/>
    <property type="molecule type" value="Genomic_DNA"/>
</dbReference>
<organism evidence="4 5">
    <name type="scientific">Labeo rohita</name>
    <name type="common">Indian major carp</name>
    <name type="synonym">Cyprinus rohita</name>
    <dbReference type="NCBI Taxonomy" id="84645"/>
    <lineage>
        <taxon>Eukaryota</taxon>
        <taxon>Metazoa</taxon>
        <taxon>Chordata</taxon>
        <taxon>Craniata</taxon>
        <taxon>Vertebrata</taxon>
        <taxon>Euteleostomi</taxon>
        <taxon>Actinopterygii</taxon>
        <taxon>Neopterygii</taxon>
        <taxon>Teleostei</taxon>
        <taxon>Ostariophysi</taxon>
        <taxon>Cypriniformes</taxon>
        <taxon>Cyprinidae</taxon>
        <taxon>Labeoninae</taxon>
        <taxon>Labeonini</taxon>
        <taxon>Labeo</taxon>
    </lineage>
</organism>
<reference evidence="4 5" key="1">
    <citation type="submission" date="2022-01" db="EMBL/GenBank/DDBJ databases">
        <title>A high-quality chromosome-level genome assembly of rohu carp, Labeo rohita.</title>
        <authorList>
            <person name="Arick M.A. II"/>
            <person name="Hsu C.-Y."/>
            <person name="Magbanua Z."/>
            <person name="Pechanova O."/>
            <person name="Grover C."/>
            <person name="Miller E."/>
            <person name="Thrash A."/>
            <person name="Ezzel L."/>
            <person name="Alam S."/>
            <person name="Benzie J."/>
            <person name="Hamilton M."/>
            <person name="Karsi A."/>
            <person name="Lawrence M.L."/>
            <person name="Peterson D.G."/>
        </authorList>
    </citation>
    <scope>NUCLEOTIDE SEQUENCE [LARGE SCALE GENOMIC DNA]</scope>
    <source>
        <strain evidence="5">BAU-BD-2019</strain>
        <tissue evidence="4">Blood</tissue>
    </source>
</reference>
<proteinExistence type="predicted"/>
<dbReference type="Proteomes" id="UP000830375">
    <property type="component" value="Unassembled WGS sequence"/>
</dbReference>
<name>A0ABQ8MA33_LABRO</name>
<feature type="chain" id="PRO_5046574694" evidence="3">
    <location>
        <begin position="26"/>
        <end position="968"/>
    </location>
</feature>
<feature type="transmembrane region" description="Helical" evidence="2">
    <location>
        <begin position="53"/>
        <end position="77"/>
    </location>
</feature>
<feature type="region of interest" description="Disordered" evidence="1">
    <location>
        <begin position="409"/>
        <end position="607"/>
    </location>
</feature>
<comment type="caution">
    <text evidence="4">The sequence shown here is derived from an EMBL/GenBank/DDBJ whole genome shotgun (WGS) entry which is preliminary data.</text>
</comment>